<dbReference type="CDD" id="cd03214">
    <property type="entry name" value="ABC_Iron-Siderophores_B12_Hemin"/>
    <property type="match status" value="1"/>
</dbReference>
<dbReference type="SMART" id="SM00382">
    <property type="entry name" value="AAA"/>
    <property type="match status" value="1"/>
</dbReference>
<keyword evidence="1" id="KW-0813">Transport</keyword>
<dbReference type="Pfam" id="PF00005">
    <property type="entry name" value="ABC_tran"/>
    <property type="match status" value="1"/>
</dbReference>
<dbReference type="PANTHER" id="PTHR42794">
    <property type="entry name" value="HEMIN IMPORT ATP-BINDING PROTEIN HMUV"/>
    <property type="match status" value="1"/>
</dbReference>
<keyword evidence="2" id="KW-0547">Nucleotide-binding</keyword>
<dbReference type="GO" id="GO:0016887">
    <property type="term" value="F:ATP hydrolysis activity"/>
    <property type="evidence" value="ECO:0007669"/>
    <property type="project" value="InterPro"/>
</dbReference>
<dbReference type="EC" id="3.6.3.34" evidence="6"/>
<keyword evidence="4" id="KW-1278">Translocase</keyword>
<gene>
    <name evidence="6" type="ORF">FRC0190_02345</name>
</gene>
<evidence type="ECO:0000313" key="7">
    <source>
        <dbReference type="Proteomes" id="UP000423525"/>
    </source>
</evidence>
<dbReference type="InterPro" id="IPR003439">
    <property type="entry name" value="ABC_transporter-like_ATP-bd"/>
</dbReference>
<dbReference type="Proteomes" id="UP000423525">
    <property type="component" value="Chromosome"/>
</dbReference>
<feature type="domain" description="ABC transporter" evidence="5">
    <location>
        <begin position="2"/>
        <end position="236"/>
    </location>
</feature>
<dbReference type="InterPro" id="IPR017871">
    <property type="entry name" value="ABC_transporter-like_CS"/>
</dbReference>
<dbReference type="GO" id="GO:0005524">
    <property type="term" value="F:ATP binding"/>
    <property type="evidence" value="ECO:0007669"/>
    <property type="project" value="UniProtKB-KW"/>
</dbReference>
<dbReference type="AlphaFoldDB" id="A0A6I8MF80"/>
<proteinExistence type="predicted"/>
<evidence type="ECO:0000256" key="1">
    <source>
        <dbReference type="ARBA" id="ARBA00022448"/>
    </source>
</evidence>
<dbReference type="PROSITE" id="PS50893">
    <property type="entry name" value="ABC_TRANSPORTER_2"/>
    <property type="match status" value="1"/>
</dbReference>
<reference evidence="6 7" key="1">
    <citation type="submission" date="2019-11" db="EMBL/GenBank/DDBJ databases">
        <authorList>
            <person name="Brisse S."/>
        </authorList>
    </citation>
    <scope>NUCLEOTIDE SEQUENCE [LARGE SCALE GENOMIC DNA]</scope>
    <source>
        <strain evidence="6">FRC0190</strain>
    </source>
</reference>
<name>A0A6I8MF80_9CORY</name>
<dbReference type="KEGG" id="crf:FRC0190_02345"/>
<dbReference type="PANTHER" id="PTHR42794:SF1">
    <property type="entry name" value="HEMIN IMPORT ATP-BINDING PROTEIN HMUV"/>
    <property type="match status" value="1"/>
</dbReference>
<evidence type="ECO:0000313" key="6">
    <source>
        <dbReference type="EMBL" id="VZH86435.1"/>
    </source>
</evidence>
<dbReference type="InterPro" id="IPR003593">
    <property type="entry name" value="AAA+_ATPase"/>
</dbReference>
<keyword evidence="3 6" id="KW-0067">ATP-binding</keyword>
<dbReference type="SUPFAM" id="SSF52540">
    <property type="entry name" value="P-loop containing nucleoside triphosphate hydrolases"/>
    <property type="match status" value="1"/>
</dbReference>
<evidence type="ECO:0000259" key="5">
    <source>
        <dbReference type="PROSITE" id="PS50893"/>
    </source>
</evidence>
<evidence type="ECO:0000256" key="4">
    <source>
        <dbReference type="ARBA" id="ARBA00022967"/>
    </source>
</evidence>
<dbReference type="Gene3D" id="3.40.50.300">
    <property type="entry name" value="P-loop containing nucleotide triphosphate hydrolases"/>
    <property type="match status" value="1"/>
</dbReference>
<sequence length="253" mass="27883">MISFSNAEWVTDGGERIVHPTSLELPSHGLTAIIGPNGAGKTSLLRMAAGIVRPSAGEVMFQGRALGSIPARERAQQIALMEQQPATQLDLSVRDVVELGRIPFRSSWSFGQAADDRMIVESVMQRVSVDTLADRRWLTLSGGERQRVQLARALAQQPSLLLLDEPINHLDIAHQIAFLELVQSLDICTTAVMHDLDLVAAFCDYVVVVADGRVVVHGDIDSTLTEELIRDVFNVKASVSNTDRRRVTWHFDH</sequence>
<evidence type="ECO:0000256" key="2">
    <source>
        <dbReference type="ARBA" id="ARBA00022741"/>
    </source>
</evidence>
<dbReference type="InterPro" id="IPR027417">
    <property type="entry name" value="P-loop_NTPase"/>
</dbReference>
<dbReference type="FunFam" id="3.40.50.300:FF:000134">
    <property type="entry name" value="Iron-enterobactin ABC transporter ATP-binding protein"/>
    <property type="match status" value="1"/>
</dbReference>
<dbReference type="PROSITE" id="PS00211">
    <property type="entry name" value="ABC_TRANSPORTER_1"/>
    <property type="match status" value="1"/>
</dbReference>
<organism evidence="6 7">
    <name type="scientific">Corynebacterium rouxii</name>
    <dbReference type="NCBI Taxonomy" id="2719119"/>
    <lineage>
        <taxon>Bacteria</taxon>
        <taxon>Bacillati</taxon>
        <taxon>Actinomycetota</taxon>
        <taxon>Actinomycetes</taxon>
        <taxon>Mycobacteriales</taxon>
        <taxon>Corynebacteriaceae</taxon>
        <taxon>Corynebacterium</taxon>
    </lineage>
</organism>
<dbReference type="RefSeq" id="WP_155874418.1">
    <property type="nucleotide sequence ID" value="NZ_CP168248.1"/>
</dbReference>
<protein>
    <submittedName>
        <fullName evidence="6">ABC transporter ATP-binding protein</fullName>
        <ecNumber evidence="6">3.6.3.34</ecNumber>
    </submittedName>
</protein>
<dbReference type="EMBL" id="LR738855">
    <property type="protein sequence ID" value="VZH86435.1"/>
    <property type="molecule type" value="Genomic_DNA"/>
</dbReference>
<accession>A0A6I8MF80</accession>
<keyword evidence="6" id="KW-0378">Hydrolase</keyword>
<evidence type="ECO:0000256" key="3">
    <source>
        <dbReference type="ARBA" id="ARBA00022840"/>
    </source>
</evidence>